<dbReference type="Proteomes" id="UP001287356">
    <property type="component" value="Unassembled WGS sequence"/>
</dbReference>
<organism evidence="1 2">
    <name type="scientific">Lasiosphaeria ovina</name>
    <dbReference type="NCBI Taxonomy" id="92902"/>
    <lineage>
        <taxon>Eukaryota</taxon>
        <taxon>Fungi</taxon>
        <taxon>Dikarya</taxon>
        <taxon>Ascomycota</taxon>
        <taxon>Pezizomycotina</taxon>
        <taxon>Sordariomycetes</taxon>
        <taxon>Sordariomycetidae</taxon>
        <taxon>Sordariales</taxon>
        <taxon>Lasiosphaeriaceae</taxon>
        <taxon>Lasiosphaeria</taxon>
    </lineage>
</organism>
<reference evidence="1" key="2">
    <citation type="submission" date="2023-06" db="EMBL/GenBank/DDBJ databases">
        <authorList>
            <consortium name="Lawrence Berkeley National Laboratory"/>
            <person name="Haridas S."/>
            <person name="Hensen N."/>
            <person name="Bonometti L."/>
            <person name="Westerberg I."/>
            <person name="Brannstrom I.O."/>
            <person name="Guillou S."/>
            <person name="Cros-Aarteil S."/>
            <person name="Calhoun S."/>
            <person name="Kuo A."/>
            <person name="Mondo S."/>
            <person name="Pangilinan J."/>
            <person name="Riley R."/>
            <person name="Labutti K."/>
            <person name="Andreopoulos B."/>
            <person name="Lipzen A."/>
            <person name="Chen C."/>
            <person name="Yanf M."/>
            <person name="Daum C."/>
            <person name="Ng V."/>
            <person name="Clum A."/>
            <person name="Steindorff A."/>
            <person name="Ohm R."/>
            <person name="Martin F."/>
            <person name="Silar P."/>
            <person name="Natvig D."/>
            <person name="Lalanne C."/>
            <person name="Gautier V."/>
            <person name="Ament-Velasquez S.L."/>
            <person name="Kruys A."/>
            <person name="Hutchinson M.I."/>
            <person name="Powell A.J."/>
            <person name="Barry K."/>
            <person name="Miller A.N."/>
            <person name="Grigoriev I.V."/>
            <person name="Debuchy R."/>
            <person name="Gladieux P."/>
            <person name="Thoren M.H."/>
            <person name="Johannesson H."/>
        </authorList>
    </citation>
    <scope>NUCLEOTIDE SEQUENCE</scope>
    <source>
        <strain evidence="1">CBS 958.72</strain>
    </source>
</reference>
<comment type="caution">
    <text evidence="1">The sequence shown here is derived from an EMBL/GenBank/DDBJ whole genome shotgun (WGS) entry which is preliminary data.</text>
</comment>
<sequence>LWCGCKLGIDHSDCDAAIRQHNGQILVPIGQAYYSIHESVVSFVCTPRSNSGITPVDEPTVTFVYSFSTDNCGWYVPGTYKHGDLNVAPEDIGYMNYSPGLDFCGRAEASSADHC</sequence>
<dbReference type="EMBL" id="JAULSN010000002">
    <property type="protein sequence ID" value="KAK3379661.1"/>
    <property type="molecule type" value="Genomic_DNA"/>
</dbReference>
<feature type="non-terminal residue" evidence="1">
    <location>
        <position position="115"/>
    </location>
</feature>
<gene>
    <name evidence="1" type="ORF">B0T24DRAFT_506133</name>
</gene>
<evidence type="ECO:0000313" key="2">
    <source>
        <dbReference type="Proteomes" id="UP001287356"/>
    </source>
</evidence>
<evidence type="ECO:0000313" key="1">
    <source>
        <dbReference type="EMBL" id="KAK3379661.1"/>
    </source>
</evidence>
<reference evidence="1" key="1">
    <citation type="journal article" date="2023" name="Mol. Phylogenet. Evol.">
        <title>Genome-scale phylogeny and comparative genomics of the fungal order Sordariales.</title>
        <authorList>
            <person name="Hensen N."/>
            <person name="Bonometti L."/>
            <person name="Westerberg I."/>
            <person name="Brannstrom I.O."/>
            <person name="Guillou S."/>
            <person name="Cros-Aarteil S."/>
            <person name="Calhoun S."/>
            <person name="Haridas S."/>
            <person name="Kuo A."/>
            <person name="Mondo S."/>
            <person name="Pangilinan J."/>
            <person name="Riley R."/>
            <person name="LaButti K."/>
            <person name="Andreopoulos B."/>
            <person name="Lipzen A."/>
            <person name="Chen C."/>
            <person name="Yan M."/>
            <person name="Daum C."/>
            <person name="Ng V."/>
            <person name="Clum A."/>
            <person name="Steindorff A."/>
            <person name="Ohm R.A."/>
            <person name="Martin F."/>
            <person name="Silar P."/>
            <person name="Natvig D.O."/>
            <person name="Lalanne C."/>
            <person name="Gautier V."/>
            <person name="Ament-Velasquez S.L."/>
            <person name="Kruys A."/>
            <person name="Hutchinson M.I."/>
            <person name="Powell A.J."/>
            <person name="Barry K."/>
            <person name="Miller A.N."/>
            <person name="Grigoriev I.V."/>
            <person name="Debuchy R."/>
            <person name="Gladieux P."/>
            <person name="Hiltunen Thoren M."/>
            <person name="Johannesson H."/>
        </authorList>
    </citation>
    <scope>NUCLEOTIDE SEQUENCE</scope>
    <source>
        <strain evidence="1">CBS 958.72</strain>
    </source>
</reference>
<proteinExistence type="predicted"/>
<keyword evidence="2" id="KW-1185">Reference proteome</keyword>
<feature type="non-terminal residue" evidence="1">
    <location>
        <position position="1"/>
    </location>
</feature>
<protein>
    <submittedName>
        <fullName evidence="1">Uncharacterized protein</fullName>
    </submittedName>
</protein>
<accession>A0AAE0NDX2</accession>
<name>A0AAE0NDX2_9PEZI</name>
<dbReference type="AlphaFoldDB" id="A0AAE0NDX2"/>